<dbReference type="EMBL" id="VUMS01000019">
    <property type="protein sequence ID" value="MST67162.1"/>
    <property type="molecule type" value="Genomic_DNA"/>
</dbReference>
<dbReference type="SMART" id="SM00506">
    <property type="entry name" value="A1pp"/>
    <property type="match status" value="1"/>
</dbReference>
<gene>
    <name evidence="2" type="ORF">FYJ57_10635</name>
</gene>
<keyword evidence="3" id="KW-1185">Reference proteome</keyword>
<feature type="domain" description="Macro" evidence="1">
    <location>
        <begin position="1"/>
        <end position="167"/>
    </location>
</feature>
<dbReference type="Gene3D" id="3.40.220.10">
    <property type="entry name" value="Leucine Aminopeptidase, subunit E, domain 1"/>
    <property type="match status" value="1"/>
</dbReference>
<dbReference type="AlphaFoldDB" id="A0A7X2TMD2"/>
<dbReference type="PANTHER" id="PTHR11106">
    <property type="entry name" value="GANGLIOSIDE INDUCED DIFFERENTIATION ASSOCIATED PROTEIN 2-RELATED"/>
    <property type="match status" value="1"/>
</dbReference>
<dbReference type="Proteomes" id="UP000440513">
    <property type="component" value="Unassembled WGS sequence"/>
</dbReference>
<evidence type="ECO:0000259" key="1">
    <source>
        <dbReference type="PROSITE" id="PS51154"/>
    </source>
</evidence>
<dbReference type="Pfam" id="PF01661">
    <property type="entry name" value="Macro"/>
    <property type="match status" value="1"/>
</dbReference>
<dbReference type="PROSITE" id="PS51154">
    <property type="entry name" value="MACRO"/>
    <property type="match status" value="1"/>
</dbReference>
<dbReference type="NCBIfam" id="NF001664">
    <property type="entry name" value="PRK00431.1-6"/>
    <property type="match status" value="1"/>
</dbReference>
<evidence type="ECO:0000313" key="2">
    <source>
        <dbReference type="EMBL" id="MST67162.1"/>
    </source>
</evidence>
<name>A0A7X2TMD2_9FIRM</name>
<dbReference type="InterPro" id="IPR043472">
    <property type="entry name" value="Macro_dom-like"/>
</dbReference>
<dbReference type="PANTHER" id="PTHR11106:SF27">
    <property type="entry name" value="MACRO DOMAIN-CONTAINING PROTEIN"/>
    <property type="match status" value="1"/>
</dbReference>
<dbReference type="RefSeq" id="WP_154432610.1">
    <property type="nucleotide sequence ID" value="NZ_VUMS01000019.1"/>
</dbReference>
<dbReference type="CDD" id="cd02908">
    <property type="entry name" value="Macro_OAADPr_deacetylase"/>
    <property type="match status" value="1"/>
</dbReference>
<proteinExistence type="predicted"/>
<evidence type="ECO:0000313" key="3">
    <source>
        <dbReference type="Proteomes" id="UP000440513"/>
    </source>
</evidence>
<reference evidence="2 3" key="1">
    <citation type="submission" date="2019-08" db="EMBL/GenBank/DDBJ databases">
        <title>In-depth cultivation of the pig gut microbiome towards novel bacterial diversity and tailored functional studies.</title>
        <authorList>
            <person name="Wylensek D."/>
            <person name="Hitch T.C.A."/>
            <person name="Clavel T."/>
        </authorList>
    </citation>
    <scope>NUCLEOTIDE SEQUENCE [LARGE SCALE GENOMIC DNA]</scope>
    <source>
        <strain evidence="2 3">BSM-380-WT-5A</strain>
    </source>
</reference>
<sequence length="346" mass="39252">MPLQIIRNDITKVTCDAIVNAANSSLLGGGGVDGAIHRAAGPELLDECRGLGGCRTGQAKITGAYRLPCRYVIHTVGPIWRGGRHGERELLTSCYRESLKLAEQYECESVAFPLISSGIYGYPKEEALQVAVEVISDFILYHDMNVFIVVFDRAGFQISKKLMKDIEEYIDEYYVETHSDDIGRRIQRAMIREEAAEYQAQSFAVERSVQKTPRKLDTAKPVRSRDLDDIIRQLDESFSQMLLRKIEEKGMTDAQCYKKANIDRKLFSKIRGDIHYKPKKTTVLAFAIALELDLEETKDMLMKAGFALSHSSKFDVIIEYFIRKGNYNIYEINEALFAFDQSLLGM</sequence>
<dbReference type="InterPro" id="IPR002589">
    <property type="entry name" value="Macro_dom"/>
</dbReference>
<accession>A0A7X2TMD2</accession>
<dbReference type="SUPFAM" id="SSF52949">
    <property type="entry name" value="Macro domain-like"/>
    <property type="match status" value="1"/>
</dbReference>
<comment type="caution">
    <text evidence="2">The sequence shown here is derived from an EMBL/GenBank/DDBJ whole genome shotgun (WGS) entry which is preliminary data.</text>
</comment>
<organism evidence="2 3">
    <name type="scientific">Oliverpabstia intestinalis</name>
    <dbReference type="NCBI Taxonomy" id="2606633"/>
    <lineage>
        <taxon>Bacteria</taxon>
        <taxon>Bacillati</taxon>
        <taxon>Bacillota</taxon>
        <taxon>Clostridia</taxon>
        <taxon>Lachnospirales</taxon>
        <taxon>Lachnospiraceae</taxon>
        <taxon>Oliverpabstia</taxon>
    </lineage>
</organism>
<protein>
    <submittedName>
        <fullName evidence="2">O-acetyl-ADP-ribose deacetylase</fullName>
    </submittedName>
</protein>